<feature type="domain" description="IclR-ED" evidence="5">
    <location>
        <begin position="74"/>
        <end position="256"/>
    </location>
</feature>
<proteinExistence type="predicted"/>
<dbReference type="Gene3D" id="1.10.10.10">
    <property type="entry name" value="Winged helix-like DNA-binding domain superfamily/Winged helix DNA-binding domain"/>
    <property type="match status" value="1"/>
</dbReference>
<dbReference type="EMBL" id="LMAR01000032">
    <property type="protein sequence ID" value="KQK30900.1"/>
    <property type="molecule type" value="Genomic_DNA"/>
</dbReference>
<keyword evidence="1" id="KW-0805">Transcription regulation</keyword>
<dbReference type="SMART" id="SM00346">
    <property type="entry name" value="HTH_ICLR"/>
    <property type="match status" value="1"/>
</dbReference>
<dbReference type="PANTHER" id="PTHR30136:SF24">
    <property type="entry name" value="HTH-TYPE TRANSCRIPTIONAL REPRESSOR ALLR"/>
    <property type="match status" value="1"/>
</dbReference>
<dbReference type="EMBL" id="FUYX01000008">
    <property type="protein sequence ID" value="SKB93953.1"/>
    <property type="molecule type" value="Genomic_DNA"/>
</dbReference>
<dbReference type="FunFam" id="1.10.10.10:FF:000056">
    <property type="entry name" value="IclR family transcriptional regulator"/>
    <property type="match status" value="1"/>
</dbReference>
<dbReference type="OrthoDB" id="9807558at2"/>
<evidence type="ECO:0000313" key="9">
    <source>
        <dbReference type="Proteomes" id="UP000190130"/>
    </source>
</evidence>
<evidence type="ECO:0000256" key="3">
    <source>
        <dbReference type="ARBA" id="ARBA00023163"/>
    </source>
</evidence>
<dbReference type="InterPro" id="IPR005471">
    <property type="entry name" value="Tscrpt_reg_IclR_N"/>
</dbReference>
<dbReference type="RefSeq" id="WP_055727728.1">
    <property type="nucleotide sequence ID" value="NZ_FUYX01000008.1"/>
</dbReference>
<dbReference type="PROSITE" id="PS51078">
    <property type="entry name" value="ICLR_ED"/>
    <property type="match status" value="1"/>
</dbReference>
<gene>
    <name evidence="6" type="ORF">ARD30_11480</name>
    <name evidence="7" type="ORF">SAMN05660750_03137</name>
</gene>
<keyword evidence="3" id="KW-0804">Transcription</keyword>
<dbReference type="GO" id="GO:0045892">
    <property type="term" value="P:negative regulation of DNA-templated transcription"/>
    <property type="evidence" value="ECO:0007669"/>
    <property type="project" value="TreeGrafter"/>
</dbReference>
<organism evidence="6 8">
    <name type="scientific">Bosea thiooxidans</name>
    <dbReference type="NCBI Taxonomy" id="53254"/>
    <lineage>
        <taxon>Bacteria</taxon>
        <taxon>Pseudomonadati</taxon>
        <taxon>Pseudomonadota</taxon>
        <taxon>Alphaproteobacteria</taxon>
        <taxon>Hyphomicrobiales</taxon>
        <taxon>Boseaceae</taxon>
        <taxon>Bosea</taxon>
    </lineage>
</organism>
<dbReference type="InterPro" id="IPR014757">
    <property type="entry name" value="Tscrpt_reg_IclR_C"/>
</dbReference>
<dbReference type="SUPFAM" id="SSF55781">
    <property type="entry name" value="GAF domain-like"/>
    <property type="match status" value="1"/>
</dbReference>
<evidence type="ECO:0000313" key="8">
    <source>
        <dbReference type="Proteomes" id="UP000051562"/>
    </source>
</evidence>
<evidence type="ECO:0000259" key="5">
    <source>
        <dbReference type="PROSITE" id="PS51078"/>
    </source>
</evidence>
<evidence type="ECO:0000313" key="7">
    <source>
        <dbReference type="EMBL" id="SKB93953.1"/>
    </source>
</evidence>
<evidence type="ECO:0000256" key="2">
    <source>
        <dbReference type="ARBA" id="ARBA00023125"/>
    </source>
</evidence>
<dbReference type="AlphaFoldDB" id="A0A0Q3L2F2"/>
<dbReference type="InterPro" id="IPR036388">
    <property type="entry name" value="WH-like_DNA-bd_sf"/>
</dbReference>
<name>A0A0Q3L2F2_9HYPH</name>
<dbReference type="InterPro" id="IPR029016">
    <property type="entry name" value="GAF-like_dom_sf"/>
</dbReference>
<dbReference type="Proteomes" id="UP000051562">
    <property type="component" value="Unassembled WGS sequence"/>
</dbReference>
<dbReference type="Pfam" id="PF09339">
    <property type="entry name" value="HTH_IclR"/>
    <property type="match status" value="1"/>
</dbReference>
<protein>
    <submittedName>
        <fullName evidence="7">Transcriptional regulator, IclR family</fullName>
    </submittedName>
</protein>
<keyword evidence="2" id="KW-0238">DNA-binding</keyword>
<accession>A0A0Q3L2F2</accession>
<dbReference type="InterPro" id="IPR050707">
    <property type="entry name" value="HTH_MetabolicPath_Reg"/>
</dbReference>
<dbReference type="PROSITE" id="PS51077">
    <property type="entry name" value="HTH_ICLR"/>
    <property type="match status" value="1"/>
</dbReference>
<feature type="domain" description="HTH iclR-type" evidence="4">
    <location>
        <begin position="11"/>
        <end position="73"/>
    </location>
</feature>
<dbReference type="SUPFAM" id="SSF46785">
    <property type="entry name" value="Winged helix' DNA-binding domain"/>
    <property type="match status" value="1"/>
</dbReference>
<dbReference type="Gene3D" id="3.30.450.40">
    <property type="match status" value="1"/>
</dbReference>
<evidence type="ECO:0000259" key="4">
    <source>
        <dbReference type="PROSITE" id="PS51077"/>
    </source>
</evidence>
<reference evidence="7 9" key="2">
    <citation type="submission" date="2017-02" db="EMBL/GenBank/DDBJ databases">
        <authorList>
            <person name="Peterson S.W."/>
        </authorList>
    </citation>
    <scope>NUCLEOTIDE SEQUENCE [LARGE SCALE GENOMIC DNA]</scope>
    <source>
        <strain evidence="7 9">DSM 9653</strain>
    </source>
</reference>
<sequence length="263" mass="29015">MAKKPDNPYVVQPVMKALKVLELVARHGHEIALTAVSKELRIPKTTTFRYLQTLTAAGFLDHNRATDRYNLGPQLRAIARADASVSKVRELARPAMIDLMHEFNETVNLAVKGNGTVVYIDLIEANRSLRMQARIGESHPMHSTALGKAILAFLPDAERQRQLDLPLTERTGRTLLEREEIERQLRQIARTGYATEMGENEDGAMCVGVPILDEDGYPVAALSVSAPLMRMPHSLAAKVGTRLREVAAGISTHLGSRPTADPR</sequence>
<dbReference type="STRING" id="53254.SAMN05660750_03137"/>
<dbReference type="Proteomes" id="UP000190130">
    <property type="component" value="Unassembled WGS sequence"/>
</dbReference>
<reference evidence="6 8" key="1">
    <citation type="submission" date="2015-10" db="EMBL/GenBank/DDBJ databases">
        <title>Draft genome of Bosea thiooxidans.</title>
        <authorList>
            <person name="Wang X."/>
        </authorList>
    </citation>
    <scope>NUCLEOTIDE SEQUENCE [LARGE SCALE GENOMIC DNA]</scope>
    <source>
        <strain evidence="6 8">CGMCC 9174</strain>
    </source>
</reference>
<dbReference type="InterPro" id="IPR036390">
    <property type="entry name" value="WH_DNA-bd_sf"/>
</dbReference>
<dbReference type="GO" id="GO:0003700">
    <property type="term" value="F:DNA-binding transcription factor activity"/>
    <property type="evidence" value="ECO:0007669"/>
    <property type="project" value="TreeGrafter"/>
</dbReference>
<keyword evidence="8" id="KW-1185">Reference proteome</keyword>
<dbReference type="PANTHER" id="PTHR30136">
    <property type="entry name" value="HELIX-TURN-HELIX TRANSCRIPTIONAL REGULATOR, ICLR FAMILY"/>
    <property type="match status" value="1"/>
</dbReference>
<evidence type="ECO:0000256" key="1">
    <source>
        <dbReference type="ARBA" id="ARBA00023015"/>
    </source>
</evidence>
<evidence type="ECO:0000313" key="6">
    <source>
        <dbReference type="EMBL" id="KQK30900.1"/>
    </source>
</evidence>
<dbReference type="Pfam" id="PF01614">
    <property type="entry name" value="IclR_C"/>
    <property type="match status" value="1"/>
</dbReference>
<dbReference type="GO" id="GO:0003677">
    <property type="term" value="F:DNA binding"/>
    <property type="evidence" value="ECO:0007669"/>
    <property type="project" value="UniProtKB-KW"/>
</dbReference>